<reference evidence="2 3" key="1">
    <citation type="submission" date="2024-09" db="EMBL/GenBank/DDBJ databases">
        <authorList>
            <person name="Lee S.D."/>
        </authorList>
    </citation>
    <scope>NUCLEOTIDE SEQUENCE [LARGE SCALE GENOMIC DNA]</scope>
    <source>
        <strain evidence="2 3">N1-5</strain>
    </source>
</reference>
<dbReference type="EMBL" id="JBHEZZ010000017">
    <property type="protein sequence ID" value="MFC1404849.1"/>
    <property type="molecule type" value="Genomic_DNA"/>
</dbReference>
<evidence type="ECO:0000256" key="1">
    <source>
        <dbReference type="SAM" id="Phobius"/>
    </source>
</evidence>
<evidence type="ECO:0000313" key="3">
    <source>
        <dbReference type="Proteomes" id="UP001592528"/>
    </source>
</evidence>
<feature type="transmembrane region" description="Helical" evidence="1">
    <location>
        <begin position="42"/>
        <end position="61"/>
    </location>
</feature>
<gene>
    <name evidence="2" type="ORF">ACEZDJ_26525</name>
</gene>
<protein>
    <recommendedName>
        <fullName evidence="4">DUF2892 domain-containing protein</fullName>
    </recommendedName>
</protein>
<organism evidence="2 3">
    <name type="scientific">Streptacidiphilus cavernicola</name>
    <dbReference type="NCBI Taxonomy" id="3342716"/>
    <lineage>
        <taxon>Bacteria</taxon>
        <taxon>Bacillati</taxon>
        <taxon>Actinomycetota</taxon>
        <taxon>Actinomycetes</taxon>
        <taxon>Kitasatosporales</taxon>
        <taxon>Streptomycetaceae</taxon>
        <taxon>Streptacidiphilus</taxon>
    </lineage>
</organism>
<feature type="transmembrane region" description="Helical" evidence="1">
    <location>
        <begin position="12"/>
        <end position="30"/>
    </location>
</feature>
<keyword evidence="3" id="KW-1185">Reference proteome</keyword>
<keyword evidence="1" id="KW-0812">Transmembrane</keyword>
<keyword evidence="1" id="KW-0472">Membrane</keyword>
<keyword evidence="1" id="KW-1133">Transmembrane helix</keyword>
<accession>A0ABV6UTQ3</accession>
<proteinExistence type="predicted"/>
<dbReference type="Proteomes" id="UP001592528">
    <property type="component" value="Unassembled WGS sequence"/>
</dbReference>
<evidence type="ECO:0008006" key="4">
    <source>
        <dbReference type="Google" id="ProtNLM"/>
    </source>
</evidence>
<dbReference type="RefSeq" id="WP_030258173.1">
    <property type="nucleotide sequence ID" value="NZ_JBHEZZ010000017.1"/>
</dbReference>
<comment type="caution">
    <text evidence="2">The sequence shown here is derived from an EMBL/GenBank/DDBJ whole genome shotgun (WGS) entry which is preliminary data.</text>
</comment>
<sequence length="79" mass="9077">MNRGEIRSVLLRIRREAALGLVLYPVWHFIGGHSWTASLWMAGVYAVAGICVECLLIRFPGMRFEARQAKRLARRGRHQ</sequence>
<name>A0ABV6UTQ3_9ACTN</name>
<evidence type="ECO:0000313" key="2">
    <source>
        <dbReference type="EMBL" id="MFC1404849.1"/>
    </source>
</evidence>